<reference evidence="1 2" key="1">
    <citation type="submission" date="2018-02" db="EMBL/GenBank/DDBJ databases">
        <title>Draft genome sequences of four Legionella pneumophila clinical strains isolated in Ontario.</title>
        <authorList>
            <person name="Fortuna A."/>
            <person name="Ramnarine R."/>
            <person name="Li A."/>
            <person name="Frantz C."/>
            <person name="Mallo G."/>
        </authorList>
    </citation>
    <scope>NUCLEOTIDE SEQUENCE [LARGE SCALE GENOMIC DNA]</scope>
    <source>
        <strain evidence="1 2">LG61</strain>
    </source>
</reference>
<proteinExistence type="predicted"/>
<dbReference type="AlphaFoldDB" id="A0A2S6EVS9"/>
<protein>
    <submittedName>
        <fullName evidence="1">Uncharacterized protein</fullName>
    </submittedName>
</protein>
<organism evidence="1 2">
    <name type="scientific">Legionella pneumophila</name>
    <dbReference type="NCBI Taxonomy" id="446"/>
    <lineage>
        <taxon>Bacteria</taxon>
        <taxon>Pseudomonadati</taxon>
        <taxon>Pseudomonadota</taxon>
        <taxon>Gammaproteobacteria</taxon>
        <taxon>Legionellales</taxon>
        <taxon>Legionellaceae</taxon>
        <taxon>Legionella</taxon>
    </lineage>
</organism>
<evidence type="ECO:0000313" key="2">
    <source>
        <dbReference type="Proteomes" id="UP000239239"/>
    </source>
</evidence>
<dbReference type="RefSeq" id="WP_027228151.1">
    <property type="nucleotide sequence ID" value="NZ_CP017601.1"/>
</dbReference>
<dbReference type="EMBL" id="PQWY01000018">
    <property type="protein sequence ID" value="PPK29294.1"/>
    <property type="molecule type" value="Genomic_DNA"/>
</dbReference>
<gene>
    <name evidence="1" type="ORF">C3928_13090</name>
</gene>
<comment type="caution">
    <text evidence="1">The sequence shown here is derived from an EMBL/GenBank/DDBJ whole genome shotgun (WGS) entry which is preliminary data.</text>
</comment>
<dbReference type="OrthoDB" id="5649196at2"/>
<evidence type="ECO:0000313" key="1">
    <source>
        <dbReference type="EMBL" id="PPK29294.1"/>
    </source>
</evidence>
<name>A0A2S6EVS9_LEGPN</name>
<sequence>MTLILKMKKFKLMAKEQCFAFIKNAVNVGMDEVIYSKGTNKTFITDGLATCAAVAIYGSDGGCSAAFTHMSSEATDKDDKRKEKILNEMLEYVLKSNSLSDVKLIISPSRIQEKHLISFILEWVKQKKIACTMVEKGGDSAVFNMDKEGRALMLSTSLQLKQDASDKTWHGHGIIIGQSEGNSVVEKQKKHFIFFADDISSQITKFSDSPKTVGTVAAVSA</sequence>
<dbReference type="Proteomes" id="UP000239239">
    <property type="component" value="Unassembled WGS sequence"/>
</dbReference>
<accession>A0A2S6EVS9</accession>